<keyword evidence="2" id="KW-1185">Reference proteome</keyword>
<gene>
    <name evidence="1" type="ORF">ACFSVN_07010</name>
</gene>
<comment type="caution">
    <text evidence="1">The sequence shown here is derived from an EMBL/GenBank/DDBJ whole genome shotgun (WGS) entry which is preliminary data.</text>
</comment>
<dbReference type="EMBL" id="JBHULI010000024">
    <property type="protein sequence ID" value="MFD2532190.1"/>
    <property type="molecule type" value="Genomic_DNA"/>
</dbReference>
<organism evidence="1 2">
    <name type="scientific">Gracilimonas halophila</name>
    <dbReference type="NCBI Taxonomy" id="1834464"/>
    <lineage>
        <taxon>Bacteria</taxon>
        <taxon>Pseudomonadati</taxon>
        <taxon>Balneolota</taxon>
        <taxon>Balneolia</taxon>
        <taxon>Balneolales</taxon>
        <taxon>Balneolaceae</taxon>
        <taxon>Gracilimonas</taxon>
    </lineage>
</organism>
<dbReference type="Proteomes" id="UP001597460">
    <property type="component" value="Unassembled WGS sequence"/>
</dbReference>
<dbReference type="InterPro" id="IPR014717">
    <property type="entry name" value="Transl_elong_EF1B/ribsomal_bS6"/>
</dbReference>
<protein>
    <recommendedName>
        <fullName evidence="3">Tfp pilus assembly protein PilO</fullName>
    </recommendedName>
</protein>
<sequence length="289" mass="32641">MSYAVRNTIILLVALLIIAGGAYGYITFFQLPELERLESTYTEKQEDFNEKKATSDAFPQLNETYQTALSIIENYDKSLYPAPQADDVFDYLNYISNSSPSSKVYFDFAFTDSTTQDQYGIIRSDINGYGRYRNVVNFINKIENSQLLNKVTSLEFTPAGGDGEELDEINFYFVLESYFERISIQQVSGDVNQIAMNEEVSVYNPFFPLIQPSIPPNVDNLINVEESRLIGLTDSRVFIVDQAGNITSLRKGDQVYLGVLESIDLRNKSATFNLNKGGITELVTLETEQ</sequence>
<proteinExistence type="predicted"/>
<name>A0ABW5JIJ3_9BACT</name>
<dbReference type="RefSeq" id="WP_390300415.1">
    <property type="nucleotide sequence ID" value="NZ_JBHULI010000024.1"/>
</dbReference>
<dbReference type="Gene3D" id="3.30.70.60">
    <property type="match status" value="1"/>
</dbReference>
<reference evidence="2" key="1">
    <citation type="journal article" date="2019" name="Int. J. Syst. Evol. Microbiol.">
        <title>The Global Catalogue of Microorganisms (GCM) 10K type strain sequencing project: providing services to taxonomists for standard genome sequencing and annotation.</title>
        <authorList>
            <consortium name="The Broad Institute Genomics Platform"/>
            <consortium name="The Broad Institute Genome Sequencing Center for Infectious Disease"/>
            <person name="Wu L."/>
            <person name="Ma J."/>
        </authorList>
    </citation>
    <scope>NUCLEOTIDE SEQUENCE [LARGE SCALE GENOMIC DNA]</scope>
    <source>
        <strain evidence="2">KCTC 52042</strain>
    </source>
</reference>
<evidence type="ECO:0008006" key="3">
    <source>
        <dbReference type="Google" id="ProtNLM"/>
    </source>
</evidence>
<accession>A0ABW5JIJ3</accession>
<evidence type="ECO:0000313" key="2">
    <source>
        <dbReference type="Proteomes" id="UP001597460"/>
    </source>
</evidence>
<evidence type="ECO:0000313" key="1">
    <source>
        <dbReference type="EMBL" id="MFD2532190.1"/>
    </source>
</evidence>